<feature type="region of interest" description="Disordered" evidence="1">
    <location>
        <begin position="1"/>
        <end position="36"/>
    </location>
</feature>
<name>A0A822Z173_NELNU</name>
<reference evidence="2 3" key="1">
    <citation type="journal article" date="2020" name="Mol. Biol. Evol.">
        <title>Distinct Expression and Methylation Patterns for Genes with Different Fates following a Single Whole-Genome Duplication in Flowering Plants.</title>
        <authorList>
            <person name="Shi T."/>
            <person name="Rahmani R.S."/>
            <person name="Gugger P.F."/>
            <person name="Wang M."/>
            <person name="Li H."/>
            <person name="Zhang Y."/>
            <person name="Li Z."/>
            <person name="Wang Q."/>
            <person name="Van de Peer Y."/>
            <person name="Marchal K."/>
            <person name="Chen J."/>
        </authorList>
    </citation>
    <scope>NUCLEOTIDE SEQUENCE [LARGE SCALE GENOMIC DNA]</scope>
    <source>
        <tissue evidence="2">Leaf</tissue>
    </source>
</reference>
<gene>
    <name evidence="2" type="ORF">HUJ06_013064</name>
</gene>
<evidence type="ECO:0000313" key="2">
    <source>
        <dbReference type="EMBL" id="DAD38742.1"/>
    </source>
</evidence>
<evidence type="ECO:0000256" key="1">
    <source>
        <dbReference type="SAM" id="MobiDB-lite"/>
    </source>
</evidence>
<keyword evidence="3" id="KW-1185">Reference proteome</keyword>
<proteinExistence type="predicted"/>
<organism evidence="2 3">
    <name type="scientific">Nelumbo nucifera</name>
    <name type="common">Sacred lotus</name>
    <dbReference type="NCBI Taxonomy" id="4432"/>
    <lineage>
        <taxon>Eukaryota</taxon>
        <taxon>Viridiplantae</taxon>
        <taxon>Streptophyta</taxon>
        <taxon>Embryophyta</taxon>
        <taxon>Tracheophyta</taxon>
        <taxon>Spermatophyta</taxon>
        <taxon>Magnoliopsida</taxon>
        <taxon>Proteales</taxon>
        <taxon>Nelumbonaceae</taxon>
        <taxon>Nelumbo</taxon>
    </lineage>
</organism>
<evidence type="ECO:0000313" key="3">
    <source>
        <dbReference type="Proteomes" id="UP000607653"/>
    </source>
</evidence>
<dbReference type="Proteomes" id="UP000607653">
    <property type="component" value="Unassembled WGS sequence"/>
</dbReference>
<dbReference type="EMBL" id="DUZY01000005">
    <property type="protein sequence ID" value="DAD38742.1"/>
    <property type="molecule type" value="Genomic_DNA"/>
</dbReference>
<dbReference type="AlphaFoldDB" id="A0A822Z173"/>
<sequence>MEVVSSKETLREKEVEKKNQQTASKASSNKALMVVL</sequence>
<comment type="caution">
    <text evidence="2">The sequence shown here is derived from an EMBL/GenBank/DDBJ whole genome shotgun (WGS) entry which is preliminary data.</text>
</comment>
<accession>A0A822Z173</accession>
<protein>
    <submittedName>
        <fullName evidence="2">Uncharacterized protein</fullName>
    </submittedName>
</protein>
<feature type="compositionally biased region" description="Polar residues" evidence="1">
    <location>
        <begin position="20"/>
        <end position="30"/>
    </location>
</feature>
<feature type="compositionally biased region" description="Basic and acidic residues" evidence="1">
    <location>
        <begin position="8"/>
        <end position="19"/>
    </location>
</feature>